<evidence type="ECO:0000313" key="10">
    <source>
        <dbReference type="EMBL" id="KOB64184.1"/>
    </source>
</evidence>
<feature type="compositionally biased region" description="Polar residues" evidence="7">
    <location>
        <begin position="479"/>
        <end position="495"/>
    </location>
</feature>
<dbReference type="Pfam" id="PF01171">
    <property type="entry name" value="ATP_bind_3"/>
    <property type="match status" value="1"/>
</dbReference>
<dbReference type="Gene3D" id="3.40.50.620">
    <property type="entry name" value="HUPs"/>
    <property type="match status" value="2"/>
</dbReference>
<dbReference type="GO" id="GO:0016779">
    <property type="term" value="F:nucleotidyltransferase activity"/>
    <property type="evidence" value="ECO:0007669"/>
    <property type="project" value="UniProtKB-UniRule"/>
</dbReference>
<dbReference type="CDD" id="cd01713">
    <property type="entry name" value="CTU1-like"/>
    <property type="match status" value="1"/>
</dbReference>
<proteinExistence type="inferred from homology"/>
<dbReference type="GO" id="GO:0002144">
    <property type="term" value="C:cytosolic tRNA wobble base thiouridylase complex"/>
    <property type="evidence" value="ECO:0007669"/>
    <property type="project" value="TreeGrafter"/>
</dbReference>
<reference evidence="10 11" key="1">
    <citation type="journal article" date="2015" name="Genome Biol. Evol.">
        <title>The genome of winter moth (Operophtera brumata) provides a genomic perspective on sexual dimorphism and phenology.</title>
        <authorList>
            <person name="Derks M.F."/>
            <person name="Smit S."/>
            <person name="Salis L."/>
            <person name="Schijlen E."/>
            <person name="Bossers A."/>
            <person name="Mateman C."/>
            <person name="Pijl A.S."/>
            <person name="de Ridder D."/>
            <person name="Groenen M.A."/>
            <person name="Visser M.E."/>
            <person name="Megens H.J."/>
        </authorList>
    </citation>
    <scope>NUCLEOTIDE SEQUENCE [LARGE SCALE GENOMIC DNA]</scope>
    <source>
        <strain evidence="10">WM2013NL</strain>
        <tissue evidence="10">Head and thorax</tissue>
    </source>
</reference>
<evidence type="ECO:0000256" key="7">
    <source>
        <dbReference type="SAM" id="MobiDB-lite"/>
    </source>
</evidence>
<dbReference type="InterPro" id="IPR056369">
    <property type="entry name" value="CTU1-like_ATP-bd"/>
</dbReference>
<feature type="domain" description="Cytoplasmic tRNA 2-thiolation protein 1 C-terminal" evidence="9">
    <location>
        <begin position="409"/>
        <end position="438"/>
    </location>
</feature>
<gene>
    <name evidence="10" type="ORF">OBRU01_24517</name>
</gene>
<dbReference type="Pfam" id="PF16503">
    <property type="entry name" value="zn-ribbon_14"/>
    <property type="match status" value="1"/>
</dbReference>
<dbReference type="PROSITE" id="PS01263">
    <property type="entry name" value="UPF0021"/>
    <property type="match status" value="2"/>
</dbReference>
<organism evidence="10 11">
    <name type="scientific">Operophtera brumata</name>
    <name type="common">Winter moth</name>
    <name type="synonym">Phalaena brumata</name>
    <dbReference type="NCBI Taxonomy" id="104452"/>
    <lineage>
        <taxon>Eukaryota</taxon>
        <taxon>Metazoa</taxon>
        <taxon>Ecdysozoa</taxon>
        <taxon>Arthropoda</taxon>
        <taxon>Hexapoda</taxon>
        <taxon>Insecta</taxon>
        <taxon>Pterygota</taxon>
        <taxon>Neoptera</taxon>
        <taxon>Endopterygota</taxon>
        <taxon>Lepidoptera</taxon>
        <taxon>Glossata</taxon>
        <taxon>Ditrysia</taxon>
        <taxon>Geometroidea</taxon>
        <taxon>Geometridae</taxon>
        <taxon>Larentiinae</taxon>
        <taxon>Operophtera</taxon>
    </lineage>
</organism>
<keyword evidence="1 6" id="KW-0963">Cytoplasm</keyword>
<evidence type="ECO:0000256" key="6">
    <source>
        <dbReference type="HAMAP-Rule" id="MF_03053"/>
    </source>
</evidence>
<dbReference type="InterPro" id="IPR000541">
    <property type="entry name" value="Ncs6/Tuc1/Ctu1"/>
</dbReference>
<comment type="similarity">
    <text evidence="6">Belongs to the TtcA family. CTU1/NCS6/ATPBD3 subfamily.</text>
</comment>
<dbReference type="GO" id="GO:0000049">
    <property type="term" value="F:tRNA binding"/>
    <property type="evidence" value="ECO:0007669"/>
    <property type="project" value="UniProtKB-UniRule"/>
</dbReference>
<accession>A0A0L7KMM4</accession>
<dbReference type="InterPro" id="IPR011063">
    <property type="entry name" value="TilS/TtcA_N"/>
</dbReference>
<keyword evidence="5 6" id="KW-0694">RNA-binding</keyword>
<dbReference type="GO" id="GO:0002143">
    <property type="term" value="P:tRNA wobble position uridine thiolation"/>
    <property type="evidence" value="ECO:0007669"/>
    <property type="project" value="TreeGrafter"/>
</dbReference>
<feature type="region of interest" description="Disordered" evidence="7">
    <location>
        <begin position="461"/>
        <end position="496"/>
    </location>
</feature>
<dbReference type="AlphaFoldDB" id="A0A0L7KMM4"/>
<dbReference type="PANTHER" id="PTHR11807:SF12">
    <property type="entry name" value="CYTOPLASMIC TRNA 2-THIOLATION PROTEIN 1"/>
    <property type="match status" value="1"/>
</dbReference>
<sequence>MPVPCRTGCGKNAVLKRPKTGDALCKDCFYWAFETEIHFTITKGELFNSGDSVAIAASGGKDSTVLAHVIKTLNERYDYGLNLMLLSIDEGITGYRDDSLETVKRNRDDYDMSLKILSYKDLYGWTMDEIVAQIGRKNNCTFCGRPKTGDALCKDCFYWAFETEIHFTITKGELFNSGDSVAIAASGGKDSTVLAHVIKTLNERYDYGLNLMLLSIDEGITGYRDDSLETVKRNRDDYDMSLKILSYKDLYGWTMDEIVAQIGRKNNCTFCGVFRRQALDRGAALLGVKCIATGHNADDIAETVLMNVLRGDVARLKRCTAITTGSEGTIPRVKPLKYSYEKEIVMYAHYKKLVYFSTECVFAPNAYRGHARALLKDMEKIRPTCIMDIIYSGETMSIKEQVSLPTQGVCTRCNFVSSQAVCKACVLLEGLNKGLPKLGIGKSSKVKRILAEYDLKQAQENAPNGSLENAIKDLDDDSTSQLPNRTKSGTSNNKAENGVLKETNNCTSKNCCSGKCSNTDKPVENSKINTLLEQYGLDETSNENTDEYTHEGDSIENGDDLLINDDEDTCGGSCGKMGSLQIGF</sequence>
<dbReference type="PANTHER" id="PTHR11807">
    <property type="entry name" value="ATPASES OF THE PP SUPERFAMILY-RELATED"/>
    <property type="match status" value="1"/>
</dbReference>
<dbReference type="FunFam" id="3.40.50.620:FF:000054">
    <property type="entry name" value="Cytoplasmic tRNA 2-thiolation protein 1"/>
    <property type="match status" value="1"/>
</dbReference>
<evidence type="ECO:0000259" key="9">
    <source>
        <dbReference type="Pfam" id="PF16503"/>
    </source>
</evidence>
<keyword evidence="3 6" id="KW-0808">Transferase</keyword>
<evidence type="ECO:0000313" key="11">
    <source>
        <dbReference type="Proteomes" id="UP000037510"/>
    </source>
</evidence>
<dbReference type="GO" id="GO:0032447">
    <property type="term" value="P:protein urmylation"/>
    <property type="evidence" value="ECO:0007669"/>
    <property type="project" value="UniProtKB-UniRule"/>
</dbReference>
<comment type="pathway">
    <text evidence="6">tRNA modification; 5-methoxycarbonylmethyl-2-thiouridine-tRNA biosynthesis.</text>
</comment>
<dbReference type="EC" id="2.7.7.-" evidence="6"/>
<dbReference type="InterPro" id="IPR014729">
    <property type="entry name" value="Rossmann-like_a/b/a_fold"/>
</dbReference>
<keyword evidence="4 6" id="KW-0819">tRNA processing</keyword>
<comment type="function">
    <text evidence="6">Plays a central role in 2-thiolation of mcm(5)S(2)U at tRNA wobble positions of tRNA(Lys), tRNA(Glu) and tRNA(Gln). Directly binds tRNAs and probably acts by catalyzing adenylation of tRNAs, an intermediate required for 2-thiolation. It is unclear whether it acts as a sulfurtransferase that transfers sulfur from thiocarboxylated URM1 onto the uridine of tRNAs at wobble position.</text>
</comment>
<evidence type="ECO:0000256" key="3">
    <source>
        <dbReference type="ARBA" id="ARBA00022679"/>
    </source>
</evidence>
<dbReference type="GO" id="GO:0005739">
    <property type="term" value="C:mitochondrion"/>
    <property type="evidence" value="ECO:0007669"/>
    <property type="project" value="TreeGrafter"/>
</dbReference>
<evidence type="ECO:0000259" key="8">
    <source>
        <dbReference type="Pfam" id="PF01171"/>
    </source>
</evidence>
<keyword evidence="11" id="KW-1185">Reference proteome</keyword>
<protein>
    <recommendedName>
        <fullName evidence="6">Cytoplasmic tRNA 2-thiolation protein 1</fullName>
        <ecNumber evidence="6">2.7.7.-</ecNumber>
    </recommendedName>
    <alternativeName>
        <fullName evidence="6">Cytoplasmic tRNA adenylyltransferase 1</fullName>
    </alternativeName>
</protein>
<name>A0A0L7KMM4_OPEBR</name>
<comment type="subcellular location">
    <subcellularLocation>
        <location evidence="6">Cytoplasm</location>
    </subcellularLocation>
</comment>
<evidence type="ECO:0000256" key="1">
    <source>
        <dbReference type="ARBA" id="ARBA00022490"/>
    </source>
</evidence>
<dbReference type="HAMAP" id="MF_03053">
    <property type="entry name" value="CTU1"/>
    <property type="match status" value="1"/>
</dbReference>
<evidence type="ECO:0000256" key="5">
    <source>
        <dbReference type="ARBA" id="ARBA00022884"/>
    </source>
</evidence>
<dbReference type="STRING" id="104452.A0A0L7KMM4"/>
<keyword evidence="2 6" id="KW-0820">tRNA-binding</keyword>
<dbReference type="SUPFAM" id="SSF52402">
    <property type="entry name" value="Adenine nucleotide alpha hydrolases-like"/>
    <property type="match status" value="2"/>
</dbReference>
<comment type="caution">
    <text evidence="10">The sequence shown here is derived from an EMBL/GenBank/DDBJ whole genome shotgun (WGS) entry which is preliminary data.</text>
</comment>
<dbReference type="UniPathway" id="UPA00988"/>
<evidence type="ECO:0000256" key="2">
    <source>
        <dbReference type="ARBA" id="ARBA00022555"/>
    </source>
</evidence>
<evidence type="ECO:0000256" key="4">
    <source>
        <dbReference type="ARBA" id="ARBA00022694"/>
    </source>
</evidence>
<dbReference type="Proteomes" id="UP000037510">
    <property type="component" value="Unassembled WGS sequence"/>
</dbReference>
<dbReference type="EMBL" id="JTDY01009029">
    <property type="protein sequence ID" value="KOB64184.1"/>
    <property type="molecule type" value="Genomic_DNA"/>
</dbReference>
<feature type="domain" description="tRNA(Ile)-lysidine/2-thiocytidine synthase N-terminal" evidence="8">
    <location>
        <begin position="181"/>
        <end position="357"/>
    </location>
</feature>
<dbReference type="InterPro" id="IPR020554">
    <property type="entry name" value="UPF0021_CS"/>
</dbReference>
<dbReference type="InterPro" id="IPR032442">
    <property type="entry name" value="CTU1_C"/>
</dbReference>